<keyword evidence="6" id="KW-1185">Reference proteome</keyword>
<keyword evidence="3" id="KW-0472">Membrane</keyword>
<feature type="transmembrane region" description="Helical" evidence="3">
    <location>
        <begin position="172"/>
        <end position="191"/>
    </location>
</feature>
<sequence length="547" mass="57661">MSSRPTSRGAPVRPRTPGSPGARGLRTPARGPARSPGRPELEVRRPAGQAGGVPGQRVTATPRPAGDPRVRRAWTLLGLGVLAPGSAQLVAGNQGLGRIATRVWLGLLGVASLLVLLWLVHREIVLWLFTQPLLLRLLALVLFVLALAWPVLLLDAWRLGRPPTLPLTARRWTAGATALLAILSFLVPLAAGRRAWSAADLITGVFGDGQTSAAVDGRYNVLLLGGDAGADRVGLRPDSVTLASIDEKDGRTVLFSFPRNLQNIPFPPGTPAAKALPNGWSCGDECLLNAIYTWGAAHRELFPGVSDPGAEAMKQAVQGITGLPVNYYVLIDLKGFKSLIDAVGGIDIVASTRVPIGGGTSRIYGWIEPGRQHMDGFHALWYARSREGASDYARMQRQRCVMTAMVNQLDPTTLLRRFQKIAAAGKQVVKTDIPNGQLPAFLTLGEEAKGHKIESVQFLPPLIVPKHPDYTTIRQRVDAAITANEHGPATPVTVQPTTGAAGGSARPSTSASRGVTPGATPGATSGADADQGGAAPAVDVRQVCQAA</sequence>
<keyword evidence="3" id="KW-1133">Transmembrane helix</keyword>
<evidence type="ECO:0000256" key="3">
    <source>
        <dbReference type="SAM" id="Phobius"/>
    </source>
</evidence>
<keyword evidence="3" id="KW-0812">Transmembrane</keyword>
<name>A0ABW8APX8_9ACTN</name>
<feature type="compositionally biased region" description="Low complexity" evidence="2">
    <location>
        <begin position="26"/>
        <end position="36"/>
    </location>
</feature>
<feature type="region of interest" description="Disordered" evidence="2">
    <location>
        <begin position="485"/>
        <end position="547"/>
    </location>
</feature>
<dbReference type="PANTHER" id="PTHR33392">
    <property type="entry name" value="POLYISOPRENYL-TEICHOIC ACID--PEPTIDOGLYCAN TEICHOIC ACID TRANSFERASE TAGU"/>
    <property type="match status" value="1"/>
</dbReference>
<protein>
    <submittedName>
        <fullName evidence="5">LCP family protein</fullName>
    </submittedName>
</protein>
<evidence type="ECO:0000259" key="4">
    <source>
        <dbReference type="Pfam" id="PF03816"/>
    </source>
</evidence>
<dbReference type="InterPro" id="IPR004474">
    <property type="entry name" value="LytR_CpsA_psr"/>
</dbReference>
<evidence type="ECO:0000313" key="5">
    <source>
        <dbReference type="EMBL" id="MFI7588430.1"/>
    </source>
</evidence>
<dbReference type="RefSeq" id="WP_398282057.1">
    <property type="nucleotide sequence ID" value="NZ_JBITLV010000005.1"/>
</dbReference>
<evidence type="ECO:0000313" key="6">
    <source>
        <dbReference type="Proteomes" id="UP001612915"/>
    </source>
</evidence>
<dbReference type="PANTHER" id="PTHR33392:SF6">
    <property type="entry name" value="POLYISOPRENYL-TEICHOIC ACID--PEPTIDOGLYCAN TEICHOIC ACID TRANSFERASE TAGU"/>
    <property type="match status" value="1"/>
</dbReference>
<comment type="caution">
    <text evidence="5">The sequence shown here is derived from an EMBL/GenBank/DDBJ whole genome shotgun (WGS) entry which is preliminary data.</text>
</comment>
<gene>
    <name evidence="5" type="ORF">ACIB24_15275</name>
</gene>
<dbReference type="NCBIfam" id="TIGR00350">
    <property type="entry name" value="lytR_cpsA_psr"/>
    <property type="match status" value="1"/>
</dbReference>
<reference evidence="5 6" key="1">
    <citation type="submission" date="2024-10" db="EMBL/GenBank/DDBJ databases">
        <title>The Natural Products Discovery Center: Release of the First 8490 Sequenced Strains for Exploring Actinobacteria Biosynthetic Diversity.</title>
        <authorList>
            <person name="Kalkreuter E."/>
            <person name="Kautsar S.A."/>
            <person name="Yang D."/>
            <person name="Bader C.D."/>
            <person name="Teijaro C.N."/>
            <person name="Fluegel L."/>
            <person name="Davis C.M."/>
            <person name="Simpson J.R."/>
            <person name="Lauterbach L."/>
            <person name="Steele A.D."/>
            <person name="Gui C."/>
            <person name="Meng S."/>
            <person name="Li G."/>
            <person name="Viehrig K."/>
            <person name="Ye F."/>
            <person name="Su P."/>
            <person name="Kiefer A.F."/>
            <person name="Nichols A."/>
            <person name="Cepeda A.J."/>
            <person name="Yan W."/>
            <person name="Fan B."/>
            <person name="Jiang Y."/>
            <person name="Adhikari A."/>
            <person name="Zheng C.-J."/>
            <person name="Schuster L."/>
            <person name="Cowan T.M."/>
            <person name="Smanski M.J."/>
            <person name="Chevrette M.G."/>
            <person name="De Carvalho L.P.S."/>
            <person name="Shen B."/>
        </authorList>
    </citation>
    <scope>NUCLEOTIDE SEQUENCE [LARGE SCALE GENOMIC DNA]</scope>
    <source>
        <strain evidence="5 6">NPDC049639</strain>
    </source>
</reference>
<feature type="transmembrane region" description="Helical" evidence="3">
    <location>
        <begin position="103"/>
        <end position="121"/>
    </location>
</feature>
<feature type="region of interest" description="Disordered" evidence="2">
    <location>
        <begin position="1"/>
        <end position="66"/>
    </location>
</feature>
<accession>A0ABW8APX8</accession>
<dbReference type="InterPro" id="IPR050922">
    <property type="entry name" value="LytR/CpsA/Psr_CW_biosynth"/>
</dbReference>
<proteinExistence type="inferred from homology"/>
<feature type="transmembrane region" description="Helical" evidence="3">
    <location>
        <begin position="133"/>
        <end position="152"/>
    </location>
</feature>
<dbReference type="Pfam" id="PF03816">
    <property type="entry name" value="LytR_cpsA_psr"/>
    <property type="match status" value="1"/>
</dbReference>
<evidence type="ECO:0000256" key="1">
    <source>
        <dbReference type="ARBA" id="ARBA00006068"/>
    </source>
</evidence>
<dbReference type="Gene3D" id="3.40.630.190">
    <property type="entry name" value="LCP protein"/>
    <property type="match status" value="1"/>
</dbReference>
<comment type="similarity">
    <text evidence="1">Belongs to the LytR/CpsA/Psr (LCP) family.</text>
</comment>
<dbReference type="EMBL" id="JBITLV010000005">
    <property type="protein sequence ID" value="MFI7588430.1"/>
    <property type="molecule type" value="Genomic_DNA"/>
</dbReference>
<dbReference type="Proteomes" id="UP001612915">
    <property type="component" value="Unassembled WGS sequence"/>
</dbReference>
<evidence type="ECO:0000256" key="2">
    <source>
        <dbReference type="SAM" id="MobiDB-lite"/>
    </source>
</evidence>
<organism evidence="5 6">
    <name type="scientific">Spongisporangium articulatum</name>
    <dbReference type="NCBI Taxonomy" id="3362603"/>
    <lineage>
        <taxon>Bacteria</taxon>
        <taxon>Bacillati</taxon>
        <taxon>Actinomycetota</taxon>
        <taxon>Actinomycetes</taxon>
        <taxon>Kineosporiales</taxon>
        <taxon>Kineosporiaceae</taxon>
        <taxon>Spongisporangium</taxon>
    </lineage>
</organism>
<feature type="compositionally biased region" description="Low complexity" evidence="2">
    <location>
        <begin position="522"/>
        <end position="539"/>
    </location>
</feature>
<feature type="domain" description="Cell envelope-related transcriptional attenuator" evidence="4">
    <location>
        <begin position="236"/>
        <end position="409"/>
    </location>
</feature>